<sequence length="402" mass="43966">MYRLRKSSSSGVIGGFLGFFIIADSENTVMTGDSAGKSFFVDQPLFLHREMGPWFCRKGGGRDRDNGCDKGCDNGAEWIRLPEGHLKLSDGKSLESLYNISRRSRSCEIALPAETGILVLPAERVHYLLPGDVSAPELTIGEILDYLSDCDGFRKFGSGLQHLLKVLHCLDSPSAAKLLLGMVAREPALYSIVTDSLFGLTSLPLLSRDEIFQFLTTVDDTLLGRSWNELGQSVQLAVRRGLSRRRAGEVLEIAGASHSGHGVSALKVLYRNFLENRFARFLDVGEEEPPLFQPPDFSSGFRLLEGIGKCSFTGTNPASECGFDSVMPSGYGMADGTVILCIEPRAAMVSIYRDGRCSLYRNLPPNSYMIVPGDSGCPLHMAVWTGESLHELIIGVRGENEQ</sequence>
<comment type="caution">
    <text evidence="1">The sequence shown here is derived from an EMBL/GenBank/DDBJ whole genome shotgun (WGS) entry which is preliminary data.</text>
</comment>
<protein>
    <submittedName>
        <fullName evidence="1">Uncharacterized protein</fullName>
    </submittedName>
</protein>
<dbReference type="Proteomes" id="UP000233256">
    <property type="component" value="Unassembled WGS sequence"/>
</dbReference>
<gene>
    <name evidence="1" type="ORF">CVV64_12185</name>
</gene>
<evidence type="ECO:0000313" key="1">
    <source>
        <dbReference type="EMBL" id="PKK89903.1"/>
    </source>
</evidence>
<name>A0A2N1PNH6_9BACT</name>
<accession>A0A2N1PNH6</accession>
<organism evidence="1 2">
    <name type="scientific">Candidatus Wallbacteria bacterium HGW-Wallbacteria-1</name>
    <dbReference type="NCBI Taxonomy" id="2013854"/>
    <lineage>
        <taxon>Bacteria</taxon>
        <taxon>Candidatus Walliibacteriota</taxon>
    </lineage>
</organism>
<evidence type="ECO:0000313" key="2">
    <source>
        <dbReference type="Proteomes" id="UP000233256"/>
    </source>
</evidence>
<proteinExistence type="predicted"/>
<reference evidence="1 2" key="1">
    <citation type="journal article" date="2017" name="ISME J.">
        <title>Potential for microbial H2 and metal transformations associated with novel bacteria and archaea in deep terrestrial subsurface sediments.</title>
        <authorList>
            <person name="Hernsdorf A.W."/>
            <person name="Amano Y."/>
            <person name="Miyakawa K."/>
            <person name="Ise K."/>
            <person name="Suzuki Y."/>
            <person name="Anantharaman K."/>
            <person name="Probst A."/>
            <person name="Burstein D."/>
            <person name="Thomas B.C."/>
            <person name="Banfield J.F."/>
        </authorList>
    </citation>
    <scope>NUCLEOTIDE SEQUENCE [LARGE SCALE GENOMIC DNA]</scope>
    <source>
        <strain evidence="1">HGW-Wallbacteria-1</strain>
    </source>
</reference>
<dbReference type="AlphaFoldDB" id="A0A2N1PNH6"/>
<dbReference type="EMBL" id="PGXC01000010">
    <property type="protein sequence ID" value="PKK89903.1"/>
    <property type="molecule type" value="Genomic_DNA"/>
</dbReference>